<accession>A0A5J4ZQN3</accession>
<gene>
    <name evidence="8" type="ORF">F0562_013723</name>
</gene>
<evidence type="ECO:0000256" key="5">
    <source>
        <dbReference type="ARBA" id="ARBA00023242"/>
    </source>
</evidence>
<keyword evidence="5" id="KW-0539">Nucleus</keyword>
<feature type="compositionally biased region" description="Polar residues" evidence="6">
    <location>
        <begin position="177"/>
        <end position="222"/>
    </location>
</feature>
<keyword evidence="3" id="KW-0238">DNA-binding</keyword>
<organism evidence="8 9">
    <name type="scientific">Nyssa sinensis</name>
    <dbReference type="NCBI Taxonomy" id="561372"/>
    <lineage>
        <taxon>Eukaryota</taxon>
        <taxon>Viridiplantae</taxon>
        <taxon>Streptophyta</taxon>
        <taxon>Embryophyta</taxon>
        <taxon>Tracheophyta</taxon>
        <taxon>Spermatophyta</taxon>
        <taxon>Magnoliopsida</taxon>
        <taxon>eudicotyledons</taxon>
        <taxon>Gunneridae</taxon>
        <taxon>Pentapetalae</taxon>
        <taxon>asterids</taxon>
        <taxon>Cornales</taxon>
        <taxon>Nyssaceae</taxon>
        <taxon>Nyssa</taxon>
    </lineage>
</organism>
<dbReference type="EMBL" id="CM018049">
    <property type="protein sequence ID" value="KAA8519467.1"/>
    <property type="molecule type" value="Genomic_DNA"/>
</dbReference>
<evidence type="ECO:0000259" key="7">
    <source>
        <dbReference type="PROSITE" id="PS51369"/>
    </source>
</evidence>
<dbReference type="InterPro" id="IPR005333">
    <property type="entry name" value="Transcription_factor_TCP"/>
</dbReference>
<evidence type="ECO:0000313" key="8">
    <source>
        <dbReference type="EMBL" id="KAA8519467.1"/>
    </source>
</evidence>
<dbReference type="Pfam" id="PF03634">
    <property type="entry name" value="TCP"/>
    <property type="match status" value="1"/>
</dbReference>
<dbReference type="PANTHER" id="PTHR31072:SF93">
    <property type="entry name" value="TRANSCRIPTION FACTOR TCP24"/>
    <property type="match status" value="1"/>
</dbReference>
<evidence type="ECO:0000256" key="4">
    <source>
        <dbReference type="ARBA" id="ARBA00023163"/>
    </source>
</evidence>
<dbReference type="GO" id="GO:0003700">
    <property type="term" value="F:DNA-binding transcription factor activity"/>
    <property type="evidence" value="ECO:0007669"/>
    <property type="project" value="InterPro"/>
</dbReference>
<evidence type="ECO:0000256" key="6">
    <source>
        <dbReference type="SAM" id="MobiDB-lite"/>
    </source>
</evidence>
<feature type="compositionally biased region" description="Gly residues" evidence="6">
    <location>
        <begin position="46"/>
        <end position="55"/>
    </location>
</feature>
<keyword evidence="2" id="KW-0805">Transcription regulation</keyword>
<dbReference type="PROSITE" id="PS51369">
    <property type="entry name" value="TCP"/>
    <property type="match status" value="1"/>
</dbReference>
<keyword evidence="9" id="KW-1185">Reference proteome</keyword>
<dbReference type="InterPro" id="IPR017887">
    <property type="entry name" value="TF_TCP_subgr"/>
</dbReference>
<name>A0A5J4ZQN3_9ASTE</name>
<keyword evidence="4" id="KW-0804">Transcription</keyword>
<dbReference type="PANTHER" id="PTHR31072">
    <property type="entry name" value="TRANSCRIPTION FACTOR TCP4-RELATED"/>
    <property type="match status" value="1"/>
</dbReference>
<dbReference type="OrthoDB" id="688758at2759"/>
<protein>
    <recommendedName>
        <fullName evidence="7">TCP domain-containing protein</fullName>
    </recommendedName>
</protein>
<sequence length="402" mass="43227">MDVDEIQTQGCKFPRIGNGRIDSNKIGQNGEEQYPDDDDDRKVKRSGGGGVTGGGAGSLGRLCGWTSSRIVRVSRATGGKDRHSKVLTSKGLRDRRVRLSVATAIQFYDLQDRLGYDQPSKAVEWLLKAAANSIAELPSINSSFSDTPKQLSDENRSSAGTEQGFDSAEVEFERDPNYQQQQHVSLEKSACSSTSETSKGSGLSLSRVGNNTTSPNGSAQQNPGGGEPNLFNKSTRHWSLTPMDYFASGLLGQSSSRTHHSSPGFSDQSHLGNSLPQSMTSPFNVSGDQHQELQHFSFVPDHLVPVTTPAGGSDYNLNFTISSGVAGFNRGTLQSNSPSLLPHLQRFSPIDGSNVPFFIGPVAPIAAPVENHHQFPSGFDGRLQLYYGDGGRHSDQKGKGKN</sequence>
<feature type="compositionally biased region" description="Polar residues" evidence="6">
    <location>
        <begin position="1"/>
        <end position="10"/>
    </location>
</feature>
<feature type="compositionally biased region" description="Polar residues" evidence="6">
    <location>
        <begin position="139"/>
        <end position="150"/>
    </location>
</feature>
<dbReference type="GO" id="GO:0043565">
    <property type="term" value="F:sequence-specific DNA binding"/>
    <property type="evidence" value="ECO:0007669"/>
    <property type="project" value="TreeGrafter"/>
</dbReference>
<proteinExistence type="predicted"/>
<feature type="region of interest" description="Disordered" evidence="6">
    <location>
        <begin position="254"/>
        <end position="281"/>
    </location>
</feature>
<evidence type="ECO:0000256" key="2">
    <source>
        <dbReference type="ARBA" id="ARBA00023015"/>
    </source>
</evidence>
<feature type="domain" description="TCP" evidence="7">
    <location>
        <begin position="79"/>
        <end position="137"/>
    </location>
</feature>
<dbReference type="AlphaFoldDB" id="A0A5J4ZQN3"/>
<reference evidence="8 9" key="1">
    <citation type="submission" date="2019-09" db="EMBL/GenBank/DDBJ databases">
        <title>A chromosome-level genome assembly of the Chinese tupelo Nyssa sinensis.</title>
        <authorList>
            <person name="Yang X."/>
            <person name="Kang M."/>
            <person name="Yang Y."/>
            <person name="Xiong H."/>
            <person name="Wang M."/>
            <person name="Zhang Z."/>
            <person name="Wang Z."/>
            <person name="Wu H."/>
            <person name="Ma T."/>
            <person name="Liu J."/>
            <person name="Xi Z."/>
        </authorList>
    </citation>
    <scope>NUCLEOTIDE SEQUENCE [LARGE SCALE GENOMIC DNA]</scope>
    <source>
        <strain evidence="8">J267</strain>
        <tissue evidence="8">Leaf</tissue>
    </source>
</reference>
<evidence type="ECO:0000313" key="9">
    <source>
        <dbReference type="Proteomes" id="UP000325577"/>
    </source>
</evidence>
<dbReference type="GO" id="GO:0005634">
    <property type="term" value="C:nucleus"/>
    <property type="evidence" value="ECO:0007669"/>
    <property type="project" value="UniProtKB-SubCell"/>
</dbReference>
<comment type="subcellular location">
    <subcellularLocation>
        <location evidence="1">Nucleus</location>
    </subcellularLocation>
</comment>
<feature type="region of interest" description="Disordered" evidence="6">
    <location>
        <begin position="1"/>
        <end position="55"/>
    </location>
</feature>
<evidence type="ECO:0000256" key="1">
    <source>
        <dbReference type="ARBA" id="ARBA00004123"/>
    </source>
</evidence>
<dbReference type="Proteomes" id="UP000325577">
    <property type="component" value="Linkage Group LG6"/>
</dbReference>
<dbReference type="GO" id="GO:2000032">
    <property type="term" value="P:regulation of secondary shoot formation"/>
    <property type="evidence" value="ECO:0007669"/>
    <property type="project" value="TreeGrafter"/>
</dbReference>
<feature type="region of interest" description="Disordered" evidence="6">
    <location>
        <begin position="139"/>
        <end position="234"/>
    </location>
</feature>
<evidence type="ECO:0000256" key="3">
    <source>
        <dbReference type="ARBA" id="ARBA00023125"/>
    </source>
</evidence>